<evidence type="ECO:0000256" key="6">
    <source>
        <dbReference type="ARBA" id="ARBA00023004"/>
    </source>
</evidence>
<comment type="cofactor">
    <cofactor evidence="9">
        <name>Fe cation</name>
        <dbReference type="ChEBI" id="CHEBI:24875"/>
    </cofactor>
    <text evidence="9">Binds 2 iron ions per subunit.</text>
</comment>
<dbReference type="AlphaFoldDB" id="G2JBD3"/>
<keyword evidence="2 9" id="KW-1003">Cell membrane</keyword>
<dbReference type="PANTHER" id="PTHR11237">
    <property type="entry name" value="COENZYME Q10 BIOSYNTHESIS PROTEIN 7"/>
    <property type="match status" value="1"/>
</dbReference>
<evidence type="ECO:0000256" key="4">
    <source>
        <dbReference type="ARBA" id="ARBA00022723"/>
    </source>
</evidence>
<dbReference type="InterPro" id="IPR011566">
    <property type="entry name" value="Ubq_synth_Coq7"/>
</dbReference>
<evidence type="ECO:0000313" key="10">
    <source>
        <dbReference type="EMBL" id="CCD30087.1"/>
    </source>
</evidence>
<dbReference type="UniPathway" id="UPA00232"/>
<feature type="binding site" evidence="9">
    <location>
        <position position="59"/>
    </location>
    <ligand>
        <name>Fe cation</name>
        <dbReference type="ChEBI" id="CHEBI:24875"/>
        <label>1</label>
    </ligand>
</feature>
<name>G2JBD3_9BURK</name>
<dbReference type="STRING" id="1070319.CAGGBEG34_400003"/>
<keyword evidence="11" id="KW-1185">Reference proteome</keyword>
<dbReference type="GO" id="GO:0005886">
    <property type="term" value="C:plasma membrane"/>
    <property type="evidence" value="ECO:0007669"/>
    <property type="project" value="UniProtKB-SubCell"/>
</dbReference>
<feature type="binding site" evidence="9">
    <location>
        <position position="173"/>
    </location>
    <ligand>
        <name>Fe cation</name>
        <dbReference type="ChEBI" id="CHEBI:24875"/>
        <label>2</label>
    </ligand>
</feature>
<comment type="function">
    <text evidence="9">Catalyzes the hydroxylation of 2-nonaprenyl-3-methyl-6-methoxy-1,4-benzoquinol during ubiquinone biosynthesis.</text>
</comment>
<dbReference type="NCBIfam" id="NF033656">
    <property type="entry name" value="DMQ_monoox_COQ7"/>
    <property type="match status" value="1"/>
</dbReference>
<dbReference type="eggNOG" id="COG2941">
    <property type="taxonomic scope" value="Bacteria"/>
</dbReference>
<dbReference type="SUPFAM" id="SSF47240">
    <property type="entry name" value="Ferritin-like"/>
    <property type="match status" value="1"/>
</dbReference>
<dbReference type="EC" id="1.14.99.60" evidence="9"/>
<dbReference type="CDD" id="cd01042">
    <property type="entry name" value="DMQH"/>
    <property type="match status" value="1"/>
</dbReference>
<evidence type="ECO:0000256" key="9">
    <source>
        <dbReference type="HAMAP-Rule" id="MF_01658"/>
    </source>
</evidence>
<dbReference type="PANTHER" id="PTHR11237:SF4">
    <property type="entry name" value="5-DEMETHOXYUBIQUINONE HYDROXYLASE, MITOCHONDRIAL"/>
    <property type="match status" value="1"/>
</dbReference>
<keyword evidence="7 9" id="KW-0503">Monooxygenase</keyword>
<dbReference type="InterPro" id="IPR009078">
    <property type="entry name" value="Ferritin-like_SF"/>
</dbReference>
<proteinExistence type="inferred from homology"/>
<dbReference type="GO" id="GO:0008682">
    <property type="term" value="F:3-demethoxyubiquinol 3-hydroxylase activity"/>
    <property type="evidence" value="ECO:0007669"/>
    <property type="project" value="UniProtKB-EC"/>
</dbReference>
<keyword evidence="4 9" id="KW-0479">Metal-binding</keyword>
<dbReference type="InterPro" id="IPR047809">
    <property type="entry name" value="COQ7_proteobact"/>
</dbReference>
<accession>G2JBD3</accession>
<feature type="binding site" evidence="9">
    <location>
        <position position="176"/>
    </location>
    <ligand>
        <name>Fe cation</name>
        <dbReference type="ChEBI" id="CHEBI:24875"/>
        <label>2</label>
    </ligand>
</feature>
<evidence type="ECO:0000256" key="1">
    <source>
        <dbReference type="ARBA" id="ARBA00004749"/>
    </source>
</evidence>
<comment type="catalytic activity">
    <reaction evidence="9">
        <text>a 5-methoxy-2-methyl-3-(all-trans-polyprenyl)benzene-1,4-diol + AH2 + O2 = a 3-demethylubiquinol + A + H2O</text>
        <dbReference type="Rhea" id="RHEA:50908"/>
        <dbReference type="Rhea" id="RHEA-COMP:10859"/>
        <dbReference type="Rhea" id="RHEA-COMP:10914"/>
        <dbReference type="ChEBI" id="CHEBI:13193"/>
        <dbReference type="ChEBI" id="CHEBI:15377"/>
        <dbReference type="ChEBI" id="CHEBI:15379"/>
        <dbReference type="ChEBI" id="CHEBI:17499"/>
        <dbReference type="ChEBI" id="CHEBI:84167"/>
        <dbReference type="ChEBI" id="CHEBI:84422"/>
        <dbReference type="EC" id="1.14.99.60"/>
    </reaction>
</comment>
<evidence type="ECO:0000313" key="11">
    <source>
        <dbReference type="Proteomes" id="UP000054051"/>
    </source>
</evidence>
<feature type="binding site" evidence="9">
    <location>
        <position position="92"/>
    </location>
    <ligand>
        <name>Fe cation</name>
        <dbReference type="ChEBI" id="CHEBI:24875"/>
        <label>1</label>
    </ligand>
</feature>
<sequence length="210" mass="23537">MIFFDRLIVQLDRSVRVLTGTVRAARPIPKPENGTLRAALSTRDGRRAAALMRVNHAGEICAQALYQAQYCATRSAFLKPLLERAAREEEDHLNWTLKRLEALGARPSWLSPLWYGGAFTIGWLAGKAGDRASLGFMAETERQVTQHLERQLARLPVDDAASRAILEQMRLDEMGHAHAAHHAGAIKLPRPVRDLMRAAARMMTRTAYYI</sequence>
<organism evidence="10 11">
    <name type="scientific">Candidatus Glomeribacter gigasporarum BEG34</name>
    <dbReference type="NCBI Taxonomy" id="1070319"/>
    <lineage>
        <taxon>Bacteria</taxon>
        <taxon>Pseudomonadati</taxon>
        <taxon>Pseudomonadota</taxon>
        <taxon>Betaproteobacteria</taxon>
        <taxon>Burkholderiales</taxon>
        <taxon>Burkholderiaceae</taxon>
        <taxon>Candidatus Glomeribacter</taxon>
    </lineage>
</organism>
<comment type="similarity">
    <text evidence="9">Belongs to the COQ7 family.</text>
</comment>
<dbReference type="EMBL" id="CAFB01000059">
    <property type="protein sequence ID" value="CCD30087.1"/>
    <property type="molecule type" value="Genomic_DNA"/>
</dbReference>
<keyword evidence="8 9" id="KW-0472">Membrane</keyword>
<evidence type="ECO:0000256" key="5">
    <source>
        <dbReference type="ARBA" id="ARBA00023002"/>
    </source>
</evidence>
<dbReference type="Pfam" id="PF03232">
    <property type="entry name" value="COQ7"/>
    <property type="match status" value="1"/>
</dbReference>
<comment type="subcellular location">
    <subcellularLocation>
        <location evidence="9">Cell membrane</location>
        <topology evidence="9">Peripheral membrane protein</topology>
    </subcellularLocation>
</comment>
<keyword evidence="5 9" id="KW-0560">Oxidoreductase</keyword>
<comment type="caution">
    <text evidence="10">The sequence shown here is derived from an EMBL/GenBank/DDBJ whole genome shotgun (WGS) entry which is preliminary data.</text>
</comment>
<protein>
    <recommendedName>
        <fullName evidence="9">3-demethoxyubiquinol 3-hydroxylase</fullName>
        <shortName evidence="9">DMQ hydroxylase</shortName>
        <ecNumber evidence="9">1.14.99.60</ecNumber>
    </recommendedName>
    <alternativeName>
        <fullName evidence="9">2-nonaprenyl-3-methyl-6-methoxy-1,4-benzoquinol hydroxylase</fullName>
    </alternativeName>
</protein>
<keyword evidence="6 9" id="KW-0408">Iron</keyword>
<dbReference type="InterPro" id="IPR012347">
    <property type="entry name" value="Ferritin-like"/>
</dbReference>
<evidence type="ECO:0000256" key="8">
    <source>
        <dbReference type="ARBA" id="ARBA00023136"/>
    </source>
</evidence>
<feature type="binding site" evidence="9">
    <location>
        <position position="173"/>
    </location>
    <ligand>
        <name>Fe cation</name>
        <dbReference type="ChEBI" id="CHEBI:24875"/>
        <label>1</label>
    </ligand>
</feature>
<feature type="binding site" evidence="9">
    <location>
        <position position="141"/>
    </location>
    <ligand>
        <name>Fe cation</name>
        <dbReference type="ChEBI" id="CHEBI:24875"/>
        <label>2</label>
    </ligand>
</feature>
<dbReference type="GO" id="GO:0006744">
    <property type="term" value="P:ubiquinone biosynthetic process"/>
    <property type="evidence" value="ECO:0007669"/>
    <property type="project" value="UniProtKB-UniRule"/>
</dbReference>
<keyword evidence="3 9" id="KW-0831">Ubiquinone biosynthesis</keyword>
<dbReference type="Gene3D" id="1.20.1260.10">
    <property type="match status" value="1"/>
</dbReference>
<feature type="binding site" evidence="9">
    <location>
        <position position="89"/>
    </location>
    <ligand>
        <name>Fe cation</name>
        <dbReference type="ChEBI" id="CHEBI:24875"/>
        <label>1</label>
    </ligand>
</feature>
<evidence type="ECO:0000256" key="7">
    <source>
        <dbReference type="ARBA" id="ARBA00023033"/>
    </source>
</evidence>
<dbReference type="Proteomes" id="UP000054051">
    <property type="component" value="Unassembled WGS sequence"/>
</dbReference>
<dbReference type="HAMAP" id="MF_01658">
    <property type="entry name" value="COQ7"/>
    <property type="match status" value="1"/>
</dbReference>
<evidence type="ECO:0000256" key="2">
    <source>
        <dbReference type="ARBA" id="ARBA00022475"/>
    </source>
</evidence>
<feature type="binding site" evidence="9">
    <location>
        <position position="89"/>
    </location>
    <ligand>
        <name>Fe cation</name>
        <dbReference type="ChEBI" id="CHEBI:24875"/>
        <label>2</label>
    </ligand>
</feature>
<comment type="pathway">
    <text evidence="1 9">Cofactor biosynthesis; ubiquinone biosynthesis.</text>
</comment>
<reference evidence="10 11" key="1">
    <citation type="submission" date="2011-08" db="EMBL/GenBank/DDBJ databases">
        <title>The genome of the obligate endobacterium of an arbuscular mycorrhizal fungus reveals an interphylum network of nutritional interactions.</title>
        <authorList>
            <person name="Ghignone S."/>
            <person name="Salvioli A."/>
            <person name="Anca I."/>
            <person name="Lumini E."/>
            <person name="Ortu G."/>
            <person name="Petiti L."/>
            <person name="Cruveiller S."/>
            <person name="Bianciotto V."/>
            <person name="Piffanelli P."/>
            <person name="Lanfranco L."/>
            <person name="Bonfante P."/>
        </authorList>
    </citation>
    <scope>NUCLEOTIDE SEQUENCE [LARGE SCALE GENOMIC DNA]</scope>
    <source>
        <strain evidence="10 11">BEG34</strain>
    </source>
</reference>
<dbReference type="GO" id="GO:0046872">
    <property type="term" value="F:metal ion binding"/>
    <property type="evidence" value="ECO:0007669"/>
    <property type="project" value="UniProtKB-KW"/>
</dbReference>
<gene>
    <name evidence="9 10" type="primary">coq7</name>
    <name evidence="10" type="ORF">CAGGBEG34_400003</name>
</gene>
<evidence type="ECO:0000256" key="3">
    <source>
        <dbReference type="ARBA" id="ARBA00022688"/>
    </source>
</evidence>